<sequence>MVPPIKLFKVIFSQNFKKQGRIKVLLAGDFHALTIEHREPQRRDSFVVRSPSLLNDSRQDISTGSEGGVLMTIIALGQILFRRYVPSSESR</sequence>
<reference evidence="1 2" key="1">
    <citation type="journal article" date="2019" name="Sci. Rep.">
        <title>Orb-weaving spider Araneus ventricosus genome elucidates the spidroin gene catalogue.</title>
        <authorList>
            <person name="Kono N."/>
            <person name="Nakamura H."/>
            <person name="Ohtoshi R."/>
            <person name="Moran D.A.P."/>
            <person name="Shinohara A."/>
            <person name="Yoshida Y."/>
            <person name="Fujiwara M."/>
            <person name="Mori M."/>
            <person name="Tomita M."/>
            <person name="Arakawa K."/>
        </authorList>
    </citation>
    <scope>NUCLEOTIDE SEQUENCE [LARGE SCALE GENOMIC DNA]</scope>
</reference>
<organism evidence="1 2">
    <name type="scientific">Araneus ventricosus</name>
    <name type="common">Orbweaver spider</name>
    <name type="synonym">Epeira ventricosa</name>
    <dbReference type="NCBI Taxonomy" id="182803"/>
    <lineage>
        <taxon>Eukaryota</taxon>
        <taxon>Metazoa</taxon>
        <taxon>Ecdysozoa</taxon>
        <taxon>Arthropoda</taxon>
        <taxon>Chelicerata</taxon>
        <taxon>Arachnida</taxon>
        <taxon>Araneae</taxon>
        <taxon>Araneomorphae</taxon>
        <taxon>Entelegynae</taxon>
        <taxon>Araneoidea</taxon>
        <taxon>Araneidae</taxon>
        <taxon>Araneus</taxon>
    </lineage>
</organism>
<name>A0A4Y2CHW0_ARAVE</name>
<evidence type="ECO:0000313" key="2">
    <source>
        <dbReference type="Proteomes" id="UP000499080"/>
    </source>
</evidence>
<proteinExistence type="predicted"/>
<dbReference type="AlphaFoldDB" id="A0A4Y2CHW0"/>
<protein>
    <submittedName>
        <fullName evidence="1">Uncharacterized protein</fullName>
    </submittedName>
</protein>
<accession>A0A4Y2CHW0</accession>
<gene>
    <name evidence="1" type="ORF">AVEN_269835_1</name>
</gene>
<dbReference type="EMBL" id="BGPR01000185">
    <property type="protein sequence ID" value="GBM02905.1"/>
    <property type="molecule type" value="Genomic_DNA"/>
</dbReference>
<dbReference type="Proteomes" id="UP000499080">
    <property type="component" value="Unassembled WGS sequence"/>
</dbReference>
<comment type="caution">
    <text evidence="1">The sequence shown here is derived from an EMBL/GenBank/DDBJ whole genome shotgun (WGS) entry which is preliminary data.</text>
</comment>
<evidence type="ECO:0000313" key="1">
    <source>
        <dbReference type="EMBL" id="GBM02905.1"/>
    </source>
</evidence>
<keyword evidence="2" id="KW-1185">Reference proteome</keyword>